<evidence type="ECO:0000313" key="3">
    <source>
        <dbReference type="Proteomes" id="UP000194236"/>
    </source>
</evidence>
<evidence type="ECO:0000313" key="2">
    <source>
        <dbReference type="EMBL" id="OTF74801.1"/>
    </source>
</evidence>
<dbReference type="SUPFAM" id="SSF56219">
    <property type="entry name" value="DNase I-like"/>
    <property type="match status" value="1"/>
</dbReference>
<dbReference type="PANTHER" id="PTHR33273">
    <property type="entry name" value="DOMAIN-CONTAINING PROTEIN, PUTATIVE-RELATED"/>
    <property type="match status" value="1"/>
</dbReference>
<evidence type="ECO:0000259" key="1">
    <source>
        <dbReference type="Pfam" id="PF14529"/>
    </source>
</evidence>
<dbReference type="Pfam" id="PF14529">
    <property type="entry name" value="Exo_endo_phos_2"/>
    <property type="match status" value="1"/>
</dbReference>
<accession>A0A1Y3B1X4</accession>
<proteinExistence type="predicted"/>
<sequence>MKSPSAHNELRHSIMENPVDILALQEPYVFRNRIPFSLSARAFHSHPLNDIIYSAIVVINNSLIVDQLSDFTNSFATTLLIQTKHRYLVLVNIYIHSNSFGVIHQNFFTSLLSTYSNLPIILCGDFNARNPYWHDVVTNRNGYMFKEVIDNHNLIVINNKSKTCRNA</sequence>
<dbReference type="AlphaFoldDB" id="A0A1Y3B1X4"/>
<protein>
    <recommendedName>
        <fullName evidence="1">Endonuclease/exonuclease/phosphatase domain-containing protein</fullName>
    </recommendedName>
</protein>
<feature type="domain" description="Endonuclease/exonuclease/phosphatase" evidence="1">
    <location>
        <begin position="89"/>
        <end position="164"/>
    </location>
</feature>
<organism evidence="2 3">
    <name type="scientific">Euroglyphus maynei</name>
    <name type="common">Mayne's house dust mite</name>
    <dbReference type="NCBI Taxonomy" id="6958"/>
    <lineage>
        <taxon>Eukaryota</taxon>
        <taxon>Metazoa</taxon>
        <taxon>Ecdysozoa</taxon>
        <taxon>Arthropoda</taxon>
        <taxon>Chelicerata</taxon>
        <taxon>Arachnida</taxon>
        <taxon>Acari</taxon>
        <taxon>Acariformes</taxon>
        <taxon>Sarcoptiformes</taxon>
        <taxon>Astigmata</taxon>
        <taxon>Psoroptidia</taxon>
        <taxon>Analgoidea</taxon>
        <taxon>Pyroglyphidae</taxon>
        <taxon>Pyroglyphinae</taxon>
        <taxon>Euroglyphus</taxon>
    </lineage>
</organism>
<dbReference type="Gene3D" id="3.60.10.10">
    <property type="entry name" value="Endonuclease/exonuclease/phosphatase"/>
    <property type="match status" value="1"/>
</dbReference>
<name>A0A1Y3B1X4_EURMA</name>
<reference evidence="2 3" key="1">
    <citation type="submission" date="2017-03" db="EMBL/GenBank/DDBJ databases">
        <title>Genome Survey of Euroglyphus maynei.</title>
        <authorList>
            <person name="Arlian L.G."/>
            <person name="Morgan M.S."/>
            <person name="Rider S.D."/>
        </authorList>
    </citation>
    <scope>NUCLEOTIDE SEQUENCE [LARGE SCALE GENOMIC DNA]</scope>
    <source>
        <strain evidence="2">Arlian Lab</strain>
        <tissue evidence="2">Whole body</tissue>
    </source>
</reference>
<dbReference type="OrthoDB" id="6505565at2759"/>
<dbReference type="GO" id="GO:0003824">
    <property type="term" value="F:catalytic activity"/>
    <property type="evidence" value="ECO:0007669"/>
    <property type="project" value="InterPro"/>
</dbReference>
<dbReference type="EMBL" id="MUJZ01045191">
    <property type="protein sequence ID" value="OTF74801.1"/>
    <property type="molecule type" value="Genomic_DNA"/>
</dbReference>
<feature type="non-terminal residue" evidence="2">
    <location>
        <position position="167"/>
    </location>
</feature>
<dbReference type="PANTHER" id="PTHR33273:SF2">
    <property type="entry name" value="ENDONUCLEASE_EXONUCLEASE_PHOSPHATASE DOMAIN-CONTAINING PROTEIN"/>
    <property type="match status" value="1"/>
</dbReference>
<comment type="caution">
    <text evidence="2">The sequence shown here is derived from an EMBL/GenBank/DDBJ whole genome shotgun (WGS) entry which is preliminary data.</text>
</comment>
<dbReference type="InterPro" id="IPR036691">
    <property type="entry name" value="Endo/exonu/phosph_ase_sf"/>
</dbReference>
<dbReference type="InterPro" id="IPR005135">
    <property type="entry name" value="Endo/exonuclease/phosphatase"/>
</dbReference>
<dbReference type="Proteomes" id="UP000194236">
    <property type="component" value="Unassembled WGS sequence"/>
</dbReference>
<gene>
    <name evidence="2" type="ORF">BLA29_005566</name>
</gene>
<keyword evidence="3" id="KW-1185">Reference proteome</keyword>